<evidence type="ECO:0000313" key="3">
    <source>
        <dbReference type="Proteomes" id="UP001201980"/>
    </source>
</evidence>
<reference evidence="2" key="1">
    <citation type="submission" date="2022-07" db="EMBL/GenBank/DDBJ databases">
        <title>Draft genome sequence of Zalerion maritima ATCC 34329, a (micro)plastics degrading marine fungus.</title>
        <authorList>
            <person name="Paco A."/>
            <person name="Goncalves M.F.M."/>
            <person name="Rocha-Santos T.A.P."/>
            <person name="Alves A."/>
        </authorList>
    </citation>
    <scope>NUCLEOTIDE SEQUENCE</scope>
    <source>
        <strain evidence="2">ATCC 34329</strain>
    </source>
</reference>
<evidence type="ECO:0000256" key="1">
    <source>
        <dbReference type="SAM" id="MobiDB-lite"/>
    </source>
</evidence>
<feature type="region of interest" description="Disordered" evidence="1">
    <location>
        <begin position="1"/>
        <end position="53"/>
    </location>
</feature>
<name>A0AAD5RJP7_9PEZI</name>
<feature type="region of interest" description="Disordered" evidence="1">
    <location>
        <begin position="69"/>
        <end position="93"/>
    </location>
</feature>
<comment type="caution">
    <text evidence="2">The sequence shown here is derived from an EMBL/GenBank/DDBJ whole genome shotgun (WGS) entry which is preliminary data.</text>
</comment>
<protein>
    <submittedName>
        <fullName evidence="2">Uncharacterized protein</fullName>
    </submittedName>
</protein>
<gene>
    <name evidence="2" type="ORF">MKZ38_006720</name>
</gene>
<sequence>MGAASLAEYSSTRNLFRGRSRHRIPGSEWLGPGRKQADKGQRSTTSSCRASDESVLRLGSRVPLLYSAGSYAPDPGAGGRHQFPGGQNRPPLPHSLAFAFSTSNVTPSAQAKLRVTDVGTGKETYQPTALAEVFQPQGTSE</sequence>
<proteinExistence type="predicted"/>
<accession>A0AAD5RJP7</accession>
<keyword evidence="3" id="KW-1185">Reference proteome</keyword>
<dbReference type="AlphaFoldDB" id="A0AAD5RJP7"/>
<dbReference type="EMBL" id="JAKWBI020000414">
    <property type="protein sequence ID" value="KAJ2895281.1"/>
    <property type="molecule type" value="Genomic_DNA"/>
</dbReference>
<organism evidence="2 3">
    <name type="scientific">Zalerion maritima</name>
    <dbReference type="NCBI Taxonomy" id="339359"/>
    <lineage>
        <taxon>Eukaryota</taxon>
        <taxon>Fungi</taxon>
        <taxon>Dikarya</taxon>
        <taxon>Ascomycota</taxon>
        <taxon>Pezizomycotina</taxon>
        <taxon>Sordariomycetes</taxon>
        <taxon>Lulworthiomycetidae</taxon>
        <taxon>Lulworthiales</taxon>
        <taxon>Lulworthiaceae</taxon>
        <taxon>Zalerion</taxon>
    </lineage>
</organism>
<dbReference type="Proteomes" id="UP001201980">
    <property type="component" value="Unassembled WGS sequence"/>
</dbReference>
<evidence type="ECO:0000313" key="2">
    <source>
        <dbReference type="EMBL" id="KAJ2895281.1"/>
    </source>
</evidence>